<sequence length="474" mass="52494">MNRSYPVVRMQCAEFTSDKGMLFFYGLSIGITGIIVPIFMHGVEVSLSLAALLTAILVRPMLSDSIAGEREHRTLETLLSSPIHGKSMLWRKFEFCFFFALGYFTITVLCSALTSFLAGGEAALIPWQWMCIMIVAALNYSAICMGGVYASSTSGDLRAANQRVSLLAYPLSFLFVICLSVIGTVDLLSALIISCISALIYLWVISRIAAKIWRMKQPDFFQPITIQKPERAHQQRLSLALPRSQFGMVLRLEWKVLMTLKRMLLSFVFLCFSPVAMVCLLLYFTGTLDLNYAVLLTVLMIPRVPTNLIAYSVGGEKVYKTGEALLSTPLQIRPVFLAKCMIPVLVTAVMLTLSSLLTLAGITIAALIRPDLVSIQGYTAAQLILLFPVSLLSSIAMMFIAAILSLRLRTPRQGLYVTSLLSFLFVFPVLNIIYLAPNMLMGSMIYLAVLGIGNLICLQRISDNITRPQLMSRL</sequence>
<feature type="transmembrane region" description="Helical" evidence="1">
    <location>
        <begin position="290"/>
        <end position="314"/>
    </location>
</feature>
<dbReference type="PANTHER" id="PTHR43471">
    <property type="entry name" value="ABC TRANSPORTER PERMEASE"/>
    <property type="match status" value="1"/>
</dbReference>
<comment type="caution">
    <text evidence="2">The sequence shown here is derived from an EMBL/GenBank/DDBJ whole genome shotgun (WGS) entry which is preliminary data.</text>
</comment>
<proteinExistence type="predicted"/>
<evidence type="ECO:0000256" key="1">
    <source>
        <dbReference type="SAM" id="Phobius"/>
    </source>
</evidence>
<feature type="transmembrane region" description="Helical" evidence="1">
    <location>
        <begin position="21"/>
        <end position="39"/>
    </location>
</feature>
<feature type="transmembrane region" description="Helical" evidence="1">
    <location>
        <begin position="164"/>
        <end position="182"/>
    </location>
</feature>
<keyword evidence="3" id="KW-1185">Reference proteome</keyword>
<keyword evidence="1" id="KW-1133">Transmembrane helix</keyword>
<accession>A0ABW5F3M6</accession>
<keyword evidence="1" id="KW-0812">Transmembrane</keyword>
<protein>
    <submittedName>
        <fullName evidence="2">Uncharacterized protein</fullName>
    </submittedName>
</protein>
<evidence type="ECO:0000313" key="3">
    <source>
        <dbReference type="Proteomes" id="UP001597448"/>
    </source>
</evidence>
<keyword evidence="1" id="KW-0472">Membrane</keyword>
<feature type="transmembrane region" description="Helical" evidence="1">
    <location>
        <begin position="440"/>
        <end position="458"/>
    </location>
</feature>
<feature type="transmembrane region" description="Helical" evidence="1">
    <location>
        <begin position="45"/>
        <end position="62"/>
    </location>
</feature>
<feature type="transmembrane region" description="Helical" evidence="1">
    <location>
        <begin position="188"/>
        <end position="206"/>
    </location>
</feature>
<dbReference type="Proteomes" id="UP001597448">
    <property type="component" value="Unassembled WGS sequence"/>
</dbReference>
<dbReference type="RefSeq" id="WP_209989452.1">
    <property type="nucleotide sequence ID" value="NZ_JBHUKY010000018.1"/>
</dbReference>
<feature type="transmembrane region" description="Helical" evidence="1">
    <location>
        <begin position="264"/>
        <end position="284"/>
    </location>
</feature>
<dbReference type="EMBL" id="JBHUKY010000018">
    <property type="protein sequence ID" value="MFD2409668.1"/>
    <property type="molecule type" value="Genomic_DNA"/>
</dbReference>
<name>A0ABW5F3M6_9BACL</name>
<feature type="transmembrane region" description="Helical" evidence="1">
    <location>
        <begin position="124"/>
        <end position="152"/>
    </location>
</feature>
<organism evidence="2 3">
    <name type="scientific">Paenibacillus rhizoplanae</name>
    <dbReference type="NCBI Taxonomy" id="1917181"/>
    <lineage>
        <taxon>Bacteria</taxon>
        <taxon>Bacillati</taxon>
        <taxon>Bacillota</taxon>
        <taxon>Bacilli</taxon>
        <taxon>Bacillales</taxon>
        <taxon>Paenibacillaceae</taxon>
        <taxon>Paenibacillus</taxon>
    </lineage>
</organism>
<evidence type="ECO:0000313" key="2">
    <source>
        <dbReference type="EMBL" id="MFD2409668.1"/>
    </source>
</evidence>
<feature type="transmembrane region" description="Helical" evidence="1">
    <location>
        <begin position="95"/>
        <end position="118"/>
    </location>
</feature>
<feature type="transmembrane region" description="Helical" evidence="1">
    <location>
        <begin position="415"/>
        <end position="434"/>
    </location>
</feature>
<feature type="transmembrane region" description="Helical" evidence="1">
    <location>
        <begin position="380"/>
        <end position="403"/>
    </location>
</feature>
<reference evidence="3" key="1">
    <citation type="journal article" date="2019" name="Int. J. Syst. Evol. Microbiol.">
        <title>The Global Catalogue of Microorganisms (GCM) 10K type strain sequencing project: providing services to taxonomists for standard genome sequencing and annotation.</title>
        <authorList>
            <consortium name="The Broad Institute Genomics Platform"/>
            <consortium name="The Broad Institute Genome Sequencing Center for Infectious Disease"/>
            <person name="Wu L."/>
            <person name="Ma J."/>
        </authorList>
    </citation>
    <scope>NUCLEOTIDE SEQUENCE [LARGE SCALE GENOMIC DNA]</scope>
    <source>
        <strain evidence="3">CCM 8725</strain>
    </source>
</reference>
<feature type="transmembrane region" description="Helical" evidence="1">
    <location>
        <begin position="335"/>
        <end position="368"/>
    </location>
</feature>
<gene>
    <name evidence="2" type="ORF">ACFSX3_07290</name>
</gene>